<evidence type="ECO:0000313" key="2">
    <source>
        <dbReference type="Proteomes" id="UP001230220"/>
    </source>
</evidence>
<sequence>MEIRRDVIQAVKVEIENMPVKYKFIALLWYFEQFTVVDISNILNIPEEIVEIRIDKVESLIRPKIDTQVEERISNSLQMPFIVSRAFDLIIQNYKMPSDAENRIYGNIMNKCLS</sequence>
<organism evidence="1 2">
    <name type="scientific">Breznakia pachnodae</name>
    <dbReference type="NCBI Taxonomy" id="265178"/>
    <lineage>
        <taxon>Bacteria</taxon>
        <taxon>Bacillati</taxon>
        <taxon>Bacillota</taxon>
        <taxon>Erysipelotrichia</taxon>
        <taxon>Erysipelotrichales</taxon>
        <taxon>Erysipelotrichaceae</taxon>
        <taxon>Breznakia</taxon>
    </lineage>
</organism>
<proteinExistence type="predicted"/>
<gene>
    <name evidence="1" type="ORF">J2S15_001763</name>
</gene>
<accession>A0ABU0E2H1</accession>
<protein>
    <submittedName>
        <fullName evidence="1">Thiamine biosynthesis protein ThiC</fullName>
    </submittedName>
</protein>
<dbReference type="RefSeq" id="WP_307407381.1">
    <property type="nucleotide sequence ID" value="NZ_JAUSUR010000003.1"/>
</dbReference>
<dbReference type="InterPro" id="IPR013324">
    <property type="entry name" value="RNA_pol_sigma_r3/r4-like"/>
</dbReference>
<keyword evidence="2" id="KW-1185">Reference proteome</keyword>
<comment type="caution">
    <text evidence="1">The sequence shown here is derived from an EMBL/GenBank/DDBJ whole genome shotgun (WGS) entry which is preliminary data.</text>
</comment>
<dbReference type="SUPFAM" id="SSF88659">
    <property type="entry name" value="Sigma3 and sigma4 domains of RNA polymerase sigma factors"/>
    <property type="match status" value="1"/>
</dbReference>
<dbReference type="Proteomes" id="UP001230220">
    <property type="component" value="Unassembled WGS sequence"/>
</dbReference>
<dbReference type="EMBL" id="JAUSUR010000003">
    <property type="protein sequence ID" value="MDQ0361016.1"/>
    <property type="molecule type" value="Genomic_DNA"/>
</dbReference>
<reference evidence="1 2" key="1">
    <citation type="submission" date="2023-07" db="EMBL/GenBank/DDBJ databases">
        <title>Genomic Encyclopedia of Type Strains, Phase IV (KMG-IV): sequencing the most valuable type-strain genomes for metagenomic binning, comparative biology and taxonomic classification.</title>
        <authorList>
            <person name="Goeker M."/>
        </authorList>
    </citation>
    <scope>NUCLEOTIDE SEQUENCE [LARGE SCALE GENOMIC DNA]</scope>
    <source>
        <strain evidence="1 2">DSM 16784</strain>
    </source>
</reference>
<evidence type="ECO:0000313" key="1">
    <source>
        <dbReference type="EMBL" id="MDQ0361016.1"/>
    </source>
</evidence>
<name>A0ABU0E2H1_9FIRM</name>